<protein>
    <submittedName>
        <fullName evidence="2">Uncharacterized protein</fullName>
    </submittedName>
</protein>
<gene>
    <name evidence="2" type="ORF">FHW16_004740</name>
</gene>
<evidence type="ECO:0000313" key="3">
    <source>
        <dbReference type="Proteomes" id="UP000549052"/>
    </source>
</evidence>
<name>A0A839ESC5_9HYPH</name>
<comment type="caution">
    <text evidence="2">The sequence shown here is derived from an EMBL/GenBank/DDBJ whole genome shotgun (WGS) entry which is preliminary data.</text>
</comment>
<feature type="region of interest" description="Disordered" evidence="1">
    <location>
        <begin position="72"/>
        <end position="101"/>
    </location>
</feature>
<feature type="compositionally biased region" description="Acidic residues" evidence="1">
    <location>
        <begin position="78"/>
        <end position="101"/>
    </location>
</feature>
<accession>A0A839ESC5</accession>
<reference evidence="2 3" key="1">
    <citation type="submission" date="2020-07" db="EMBL/GenBank/DDBJ databases">
        <title>Genomic Encyclopedia of Type Strains, Phase IV (KMG-V): Genome sequencing to study the core and pangenomes of soil and plant-associated prokaryotes.</title>
        <authorList>
            <person name="Whitman W."/>
        </authorList>
    </citation>
    <scope>NUCLEOTIDE SEQUENCE [LARGE SCALE GENOMIC DNA]</scope>
    <source>
        <strain evidence="2 3">AN3</strain>
    </source>
</reference>
<keyword evidence="3" id="KW-1185">Reference proteome</keyword>
<proteinExistence type="predicted"/>
<evidence type="ECO:0000313" key="2">
    <source>
        <dbReference type="EMBL" id="MBA8881005.1"/>
    </source>
</evidence>
<dbReference type="AlphaFoldDB" id="A0A839ESC5"/>
<dbReference type="Proteomes" id="UP000549052">
    <property type="component" value="Unassembled WGS sequence"/>
</dbReference>
<sequence length="101" mass="11040">MTGWYQATGESCFQHLNRNGIQIAVEQAAGSQAALAIASARKKAEAVVIAERLVKDTNWLPEPMRFEQPMAAIASDPESIDDIENDDDADVETDDFEEAAE</sequence>
<organism evidence="2 3">
    <name type="scientific">Phyllobacterium myrsinacearum</name>
    <dbReference type="NCBI Taxonomy" id="28101"/>
    <lineage>
        <taxon>Bacteria</taxon>
        <taxon>Pseudomonadati</taxon>
        <taxon>Pseudomonadota</taxon>
        <taxon>Alphaproteobacteria</taxon>
        <taxon>Hyphomicrobiales</taxon>
        <taxon>Phyllobacteriaceae</taxon>
        <taxon>Phyllobacterium</taxon>
    </lineage>
</organism>
<dbReference type="EMBL" id="JACGXN010000011">
    <property type="protein sequence ID" value="MBA8881005.1"/>
    <property type="molecule type" value="Genomic_DNA"/>
</dbReference>
<evidence type="ECO:0000256" key="1">
    <source>
        <dbReference type="SAM" id="MobiDB-lite"/>
    </source>
</evidence>